<dbReference type="CDD" id="cd18116">
    <property type="entry name" value="ATP-synt_F1_alpha_N"/>
    <property type="match status" value="1"/>
</dbReference>
<reference evidence="18 19" key="1">
    <citation type="journal article" date="2014" name="Mol. Biol. Evol.">
        <title>Massive expansion of Ubiquitination-related gene families within the Chlamydiae.</title>
        <authorList>
            <person name="Domman D."/>
            <person name="Collingro A."/>
            <person name="Lagkouvardos I."/>
            <person name="Gehre L."/>
            <person name="Weinmaier T."/>
            <person name="Rattei T."/>
            <person name="Subtil A."/>
            <person name="Horn M."/>
        </authorList>
    </citation>
    <scope>NUCLEOTIDE SEQUENCE [LARGE SCALE GENOMIC DNA]</scope>
    <source>
        <strain evidence="18 19">EI2</strain>
    </source>
</reference>
<dbReference type="Gene3D" id="3.40.50.300">
    <property type="entry name" value="P-loop containing nucleotide triphosphate hydrolases"/>
    <property type="match status" value="1"/>
</dbReference>
<dbReference type="Gene3D" id="1.20.150.20">
    <property type="entry name" value="ATP synthase alpha/beta chain, C-terminal domain"/>
    <property type="match status" value="1"/>
</dbReference>
<keyword evidence="11 14" id="KW-0139">CF(1)</keyword>
<dbReference type="PIRSF" id="PIRSF039088">
    <property type="entry name" value="F_ATPase_subunit_alpha"/>
    <property type="match status" value="1"/>
</dbReference>
<dbReference type="AlphaFoldDB" id="A0A0C1H239"/>
<evidence type="ECO:0000256" key="12">
    <source>
        <dbReference type="ARBA" id="ARBA00023310"/>
    </source>
</evidence>
<keyword evidence="14" id="KW-1003">Cell membrane</keyword>
<dbReference type="FunFam" id="3.40.50.300:FF:000002">
    <property type="entry name" value="ATP synthase subunit alpha"/>
    <property type="match status" value="1"/>
</dbReference>
<evidence type="ECO:0000256" key="13">
    <source>
        <dbReference type="ARBA" id="ARBA00026013"/>
    </source>
</evidence>
<keyword evidence="18" id="KW-0378">Hydrolase</keyword>
<evidence type="ECO:0000256" key="8">
    <source>
        <dbReference type="ARBA" id="ARBA00022967"/>
    </source>
</evidence>
<feature type="domain" description="ATPase F1/V1/A1 complex alpha/beta subunit N-terminal" evidence="17">
    <location>
        <begin position="30"/>
        <end position="94"/>
    </location>
</feature>
<dbReference type="Proteomes" id="UP000031465">
    <property type="component" value="Unassembled WGS sequence"/>
</dbReference>
<evidence type="ECO:0000259" key="17">
    <source>
        <dbReference type="Pfam" id="PF02874"/>
    </source>
</evidence>
<dbReference type="PATRIC" id="fig|362787.3.peg.1203"/>
<dbReference type="NCBIfam" id="TIGR00962">
    <property type="entry name" value="atpA"/>
    <property type="match status" value="1"/>
</dbReference>
<dbReference type="RefSeq" id="WP_039358569.1">
    <property type="nucleotide sequence ID" value="NZ_JSAN01000073.1"/>
</dbReference>
<dbReference type="InterPro" id="IPR033732">
    <property type="entry name" value="ATP_synth_F1_a_nt-bd_dom"/>
</dbReference>
<organism evidence="18 19">
    <name type="scientific">Candidatus Protochlamydia amoebophila</name>
    <dbReference type="NCBI Taxonomy" id="362787"/>
    <lineage>
        <taxon>Bacteria</taxon>
        <taxon>Pseudomonadati</taxon>
        <taxon>Chlamydiota</taxon>
        <taxon>Chlamydiia</taxon>
        <taxon>Parachlamydiales</taxon>
        <taxon>Parachlamydiaceae</taxon>
        <taxon>Candidatus Protochlamydia</taxon>
    </lineage>
</organism>
<comment type="function">
    <text evidence="1 14">Produces ATP from ADP in the presence of a proton gradient across the membrane. The alpha chain is a regulatory subunit.</text>
</comment>
<evidence type="ECO:0000256" key="10">
    <source>
        <dbReference type="ARBA" id="ARBA00023136"/>
    </source>
</evidence>
<dbReference type="GO" id="GO:0043531">
    <property type="term" value="F:ADP binding"/>
    <property type="evidence" value="ECO:0007669"/>
    <property type="project" value="TreeGrafter"/>
</dbReference>
<evidence type="ECO:0000256" key="1">
    <source>
        <dbReference type="ARBA" id="ARBA00003784"/>
    </source>
</evidence>
<evidence type="ECO:0000313" key="18">
    <source>
        <dbReference type="EMBL" id="KIC71754.1"/>
    </source>
</evidence>
<dbReference type="InterPro" id="IPR038376">
    <property type="entry name" value="ATP_synth_asu_C_sf"/>
</dbReference>
<keyword evidence="4 14" id="KW-0813">Transport</keyword>
<dbReference type="InterPro" id="IPR020003">
    <property type="entry name" value="ATPase_a/bsu_AS"/>
</dbReference>
<dbReference type="HAMAP" id="MF_01346">
    <property type="entry name" value="ATP_synth_alpha_bact"/>
    <property type="match status" value="1"/>
</dbReference>
<dbReference type="SUPFAM" id="SSF52540">
    <property type="entry name" value="P-loop containing nucleoside triphosphate hydrolases"/>
    <property type="match status" value="1"/>
</dbReference>
<keyword evidence="7 14" id="KW-0067">ATP-binding</keyword>
<evidence type="ECO:0000256" key="2">
    <source>
        <dbReference type="ARBA" id="ARBA00004170"/>
    </source>
</evidence>
<dbReference type="InterPro" id="IPR004100">
    <property type="entry name" value="ATPase_F1/V1/A1_a/bsu_N"/>
</dbReference>
<dbReference type="SUPFAM" id="SSF50615">
    <property type="entry name" value="N-terminal domain of alpha and beta subunits of F1 ATP synthase"/>
    <property type="match status" value="1"/>
</dbReference>
<dbReference type="SUPFAM" id="SSF47917">
    <property type="entry name" value="C-terminal domain of alpha and beta subunits of F1 ATP synthase"/>
    <property type="match status" value="1"/>
</dbReference>
<accession>A0A0C1H239</accession>
<dbReference type="FunFam" id="2.40.30.20:FF:000001">
    <property type="entry name" value="ATP synthase subunit alpha"/>
    <property type="match status" value="1"/>
</dbReference>
<evidence type="ECO:0000259" key="16">
    <source>
        <dbReference type="Pfam" id="PF00306"/>
    </source>
</evidence>
<dbReference type="InterPro" id="IPR000194">
    <property type="entry name" value="ATPase_F1/V1/A1_a/bsu_nucl-bd"/>
</dbReference>
<proteinExistence type="inferred from homology"/>
<evidence type="ECO:0000256" key="3">
    <source>
        <dbReference type="ARBA" id="ARBA00008936"/>
    </source>
</evidence>
<dbReference type="GO" id="GO:0046933">
    <property type="term" value="F:proton-transporting ATP synthase activity, rotational mechanism"/>
    <property type="evidence" value="ECO:0007669"/>
    <property type="project" value="UniProtKB-UniRule"/>
</dbReference>
<feature type="site" description="Required for activity" evidence="14">
    <location>
        <position position="364"/>
    </location>
</feature>
<dbReference type="GO" id="GO:0016787">
    <property type="term" value="F:hydrolase activity"/>
    <property type="evidence" value="ECO:0007669"/>
    <property type="project" value="UniProtKB-KW"/>
</dbReference>
<evidence type="ECO:0000256" key="4">
    <source>
        <dbReference type="ARBA" id="ARBA00022448"/>
    </source>
</evidence>
<comment type="subcellular location">
    <subcellularLocation>
        <location evidence="14">Cell membrane</location>
        <topology evidence="14">Peripheral membrane protein</topology>
    </subcellularLocation>
    <subcellularLocation>
        <location evidence="2">Membrane</location>
        <topology evidence="2">Peripheral membrane protein</topology>
    </subcellularLocation>
</comment>
<keyword evidence="12 14" id="KW-0066">ATP synthesis</keyword>
<comment type="subunit">
    <text evidence="13">F-type ATPases have 2 components, CF(1) - the catalytic core - and CF(0) - the membrane proton channel. CF(1) has five subunits: alpha(3), beta(3), gamma(1), delta(1), epsilon(1). CF(0) has four main subunits: a(1), b(1), b'(1) and c(9-12).</text>
</comment>
<comment type="catalytic activity">
    <reaction evidence="14">
        <text>ATP + H2O + 4 H(+)(in) = ADP + phosphate + 5 H(+)(out)</text>
        <dbReference type="Rhea" id="RHEA:57720"/>
        <dbReference type="ChEBI" id="CHEBI:15377"/>
        <dbReference type="ChEBI" id="CHEBI:15378"/>
        <dbReference type="ChEBI" id="CHEBI:30616"/>
        <dbReference type="ChEBI" id="CHEBI:43474"/>
        <dbReference type="ChEBI" id="CHEBI:456216"/>
        <dbReference type="EC" id="7.1.2.2"/>
    </reaction>
</comment>
<dbReference type="EC" id="7.1.2.2" evidence="14"/>
<gene>
    <name evidence="14 18" type="primary">atpA</name>
    <name evidence="18" type="ORF">DB44_DA00080</name>
</gene>
<evidence type="ECO:0000256" key="9">
    <source>
        <dbReference type="ARBA" id="ARBA00023065"/>
    </source>
</evidence>
<feature type="domain" description="ATP synthase alpha subunit C-terminal" evidence="16">
    <location>
        <begin position="373"/>
        <end position="498"/>
    </location>
</feature>
<dbReference type="CDD" id="cd18113">
    <property type="entry name" value="ATP-synt_F1_alpha_C"/>
    <property type="match status" value="1"/>
</dbReference>
<evidence type="ECO:0000256" key="5">
    <source>
        <dbReference type="ARBA" id="ARBA00022741"/>
    </source>
</evidence>
<evidence type="ECO:0000256" key="14">
    <source>
        <dbReference type="HAMAP-Rule" id="MF_01346"/>
    </source>
</evidence>
<evidence type="ECO:0000256" key="11">
    <source>
        <dbReference type="ARBA" id="ARBA00023196"/>
    </source>
</evidence>
<dbReference type="Gene3D" id="2.40.30.20">
    <property type="match status" value="1"/>
</dbReference>
<dbReference type="InterPro" id="IPR036121">
    <property type="entry name" value="ATPase_F1/V1/A1_a/bsu_N_sf"/>
</dbReference>
<dbReference type="Pfam" id="PF02874">
    <property type="entry name" value="ATP-synt_ab_N"/>
    <property type="match status" value="1"/>
</dbReference>
<dbReference type="InterPro" id="IPR023366">
    <property type="entry name" value="ATP_synth_asu-like_sf"/>
</dbReference>
<dbReference type="FunFam" id="1.20.150.20:FF:000001">
    <property type="entry name" value="ATP synthase subunit alpha"/>
    <property type="match status" value="1"/>
</dbReference>
<evidence type="ECO:0000256" key="6">
    <source>
        <dbReference type="ARBA" id="ARBA00022781"/>
    </source>
</evidence>
<dbReference type="Pfam" id="PF00006">
    <property type="entry name" value="ATP-synt_ab"/>
    <property type="match status" value="1"/>
</dbReference>
<keyword evidence="10 14" id="KW-0472">Membrane</keyword>
<dbReference type="InterPro" id="IPR000793">
    <property type="entry name" value="ATP_synth_asu_C"/>
</dbReference>
<evidence type="ECO:0000313" key="19">
    <source>
        <dbReference type="Proteomes" id="UP000031465"/>
    </source>
</evidence>
<dbReference type="InterPro" id="IPR005294">
    <property type="entry name" value="ATP_synth_F1_asu"/>
</dbReference>
<dbReference type="PROSITE" id="PS00152">
    <property type="entry name" value="ATPASE_ALPHA_BETA"/>
    <property type="match status" value="1"/>
</dbReference>
<keyword evidence="6 14" id="KW-0375">Hydrogen ion transport</keyword>
<dbReference type="GO" id="GO:0005886">
    <property type="term" value="C:plasma membrane"/>
    <property type="evidence" value="ECO:0007669"/>
    <property type="project" value="UniProtKB-SubCell"/>
</dbReference>
<keyword evidence="8 14" id="KW-1278">Translocase</keyword>
<dbReference type="GO" id="GO:0045259">
    <property type="term" value="C:proton-transporting ATP synthase complex"/>
    <property type="evidence" value="ECO:0007669"/>
    <property type="project" value="UniProtKB-KW"/>
</dbReference>
<comment type="similarity">
    <text evidence="3 14">Belongs to the ATPase alpha/beta chains family.</text>
</comment>
<name>A0A0C1H239_9BACT</name>
<dbReference type="Pfam" id="PF00306">
    <property type="entry name" value="ATP-synt_ab_C"/>
    <property type="match status" value="1"/>
</dbReference>
<evidence type="ECO:0000256" key="7">
    <source>
        <dbReference type="ARBA" id="ARBA00022840"/>
    </source>
</evidence>
<dbReference type="EMBL" id="JSAN01000073">
    <property type="protein sequence ID" value="KIC71754.1"/>
    <property type="molecule type" value="Genomic_DNA"/>
</dbReference>
<dbReference type="CDD" id="cd01132">
    <property type="entry name" value="F1-ATPase_alpha_CD"/>
    <property type="match status" value="1"/>
</dbReference>
<sequence length="508" mass="56296">MRLNPEEVSWVIQQEIEKYHEDLSLKFESAGRVLYVGDGIARVWGLDDVMMSELVEFPDGTLGIVLNLEIDNVGVIILGSDRNIREQDIVKRTGKIASVPVGEGMLGRVINALGQPIDGKGAIETKEFRAIESSAPGVVQRKPVNEPVQTGIKAIDSMIPIGRGQRELIIGDRQTGKTTVILDTIINQKNTGVCCIYVAIGQKSSTIAQVVKILEEHDAMKYTIIVAATASDPAALQYIAPYSATALGEHFMYNGKHVICFYDDLSKHAQAYREIALLLRRPPGREAYPGDIFYLHSRLLERSAKLSAELGGGTLTAVPVIETQANDVTTYIPTNVISITDGQIYLESDLFYAGVRPAINVGISASRVGGKAQSKAMKKVAASLRLDLAQYRELAAFAQFGSEMDKTTQAQLVRGERMIEVLKQDKFKPISLSKQVMIIFTGTKGFLDDLPLPFIKNFENEFYLFMDENHPHISNSIEQSFDLDQKTMEQLNEAVTKFKSDFKLRYQI</sequence>
<evidence type="ECO:0000259" key="15">
    <source>
        <dbReference type="Pfam" id="PF00006"/>
    </source>
</evidence>
<dbReference type="PANTHER" id="PTHR48082">
    <property type="entry name" value="ATP SYNTHASE SUBUNIT ALPHA, MITOCHONDRIAL"/>
    <property type="match status" value="1"/>
</dbReference>
<dbReference type="InterPro" id="IPR027417">
    <property type="entry name" value="P-loop_NTPase"/>
</dbReference>
<keyword evidence="9 14" id="KW-0406">Ion transport</keyword>
<feature type="binding site" evidence="14">
    <location>
        <begin position="171"/>
        <end position="178"/>
    </location>
    <ligand>
        <name>ATP</name>
        <dbReference type="ChEBI" id="CHEBI:30616"/>
    </ligand>
</feature>
<dbReference type="PANTHER" id="PTHR48082:SF2">
    <property type="entry name" value="ATP SYNTHASE SUBUNIT ALPHA, MITOCHONDRIAL"/>
    <property type="match status" value="1"/>
</dbReference>
<feature type="domain" description="ATPase F1/V1/A1 complex alpha/beta subunit nucleotide-binding" evidence="15">
    <location>
        <begin position="151"/>
        <end position="366"/>
    </location>
</feature>
<dbReference type="GO" id="GO:0005524">
    <property type="term" value="F:ATP binding"/>
    <property type="evidence" value="ECO:0007669"/>
    <property type="project" value="UniProtKB-UniRule"/>
</dbReference>
<keyword evidence="5 14" id="KW-0547">Nucleotide-binding</keyword>
<comment type="caution">
    <text evidence="18">The sequence shown here is derived from an EMBL/GenBank/DDBJ whole genome shotgun (WGS) entry which is preliminary data.</text>
</comment>
<protein>
    <recommendedName>
        <fullName evidence="14">ATP synthase subunit alpha</fullName>
        <ecNumber evidence="14">7.1.2.2</ecNumber>
    </recommendedName>
    <alternativeName>
        <fullName evidence="14">ATP synthase F1 sector subunit alpha</fullName>
    </alternativeName>
    <alternativeName>
        <fullName evidence="14">F-ATPase subunit alpha</fullName>
    </alternativeName>
</protein>
<dbReference type="NCBIfam" id="NF009884">
    <property type="entry name" value="PRK13343.1"/>
    <property type="match status" value="1"/>
</dbReference>